<reference evidence="3" key="2">
    <citation type="submission" date="2018-03" db="EMBL/GenBank/DDBJ databases">
        <title>The Triticum urartu genome reveals the dynamic nature of wheat genome evolution.</title>
        <authorList>
            <person name="Ling H."/>
            <person name="Ma B."/>
            <person name="Shi X."/>
            <person name="Liu H."/>
            <person name="Dong L."/>
            <person name="Sun H."/>
            <person name="Cao Y."/>
            <person name="Gao Q."/>
            <person name="Zheng S."/>
            <person name="Li Y."/>
            <person name="Yu Y."/>
            <person name="Du H."/>
            <person name="Qi M."/>
            <person name="Li Y."/>
            <person name="Yu H."/>
            <person name="Cui Y."/>
            <person name="Wang N."/>
            <person name="Chen C."/>
            <person name="Wu H."/>
            <person name="Zhao Y."/>
            <person name="Zhang J."/>
            <person name="Li Y."/>
            <person name="Zhou W."/>
            <person name="Zhang B."/>
            <person name="Hu W."/>
            <person name="Eijk M."/>
            <person name="Tang J."/>
            <person name="Witsenboer H."/>
            <person name="Zhao S."/>
            <person name="Li Z."/>
            <person name="Zhang A."/>
            <person name="Wang D."/>
            <person name="Liang C."/>
        </authorList>
    </citation>
    <scope>NUCLEOTIDE SEQUENCE [LARGE SCALE GENOMIC DNA]</scope>
    <source>
        <strain evidence="3">cv. G1812</strain>
    </source>
</reference>
<protein>
    <recommendedName>
        <fullName evidence="2">Gag1-like clamp domain-containing protein</fullName>
    </recommendedName>
</protein>
<dbReference type="EnsemblPlants" id="TuG1812G0700004105.01.T01">
    <property type="protein sequence ID" value="TuG1812G0700004105.01.T01"/>
    <property type="gene ID" value="TuG1812G0700004105.01"/>
</dbReference>
<dbReference type="Pfam" id="PF13259">
    <property type="entry name" value="clamp_Gag1-like"/>
    <property type="match status" value="1"/>
</dbReference>
<feature type="region of interest" description="Disordered" evidence="1">
    <location>
        <begin position="135"/>
        <end position="171"/>
    </location>
</feature>
<dbReference type="AlphaFoldDB" id="A0A8R7R559"/>
<feature type="domain" description="Gag1-like clamp" evidence="2">
    <location>
        <begin position="141"/>
        <end position="243"/>
    </location>
</feature>
<reference evidence="3" key="3">
    <citation type="submission" date="2022-06" db="UniProtKB">
        <authorList>
            <consortium name="EnsemblPlants"/>
        </authorList>
    </citation>
    <scope>IDENTIFICATION</scope>
</reference>
<dbReference type="Gramene" id="TuG1812G0700004105.01.T01">
    <property type="protein sequence ID" value="TuG1812G0700004105.01.T01"/>
    <property type="gene ID" value="TuG1812G0700004105.01"/>
</dbReference>
<accession>A0A8R7R559</accession>
<evidence type="ECO:0000313" key="4">
    <source>
        <dbReference type="Proteomes" id="UP000015106"/>
    </source>
</evidence>
<dbReference type="InterPro" id="IPR025124">
    <property type="entry name" value="Gag1-like_clamp"/>
</dbReference>
<reference evidence="4" key="1">
    <citation type="journal article" date="2013" name="Nature">
        <title>Draft genome of the wheat A-genome progenitor Triticum urartu.</title>
        <authorList>
            <person name="Ling H.Q."/>
            <person name="Zhao S."/>
            <person name="Liu D."/>
            <person name="Wang J."/>
            <person name="Sun H."/>
            <person name="Zhang C."/>
            <person name="Fan H."/>
            <person name="Li D."/>
            <person name="Dong L."/>
            <person name="Tao Y."/>
            <person name="Gao C."/>
            <person name="Wu H."/>
            <person name="Li Y."/>
            <person name="Cui Y."/>
            <person name="Guo X."/>
            <person name="Zheng S."/>
            <person name="Wang B."/>
            <person name="Yu K."/>
            <person name="Liang Q."/>
            <person name="Yang W."/>
            <person name="Lou X."/>
            <person name="Chen J."/>
            <person name="Feng M."/>
            <person name="Jian J."/>
            <person name="Zhang X."/>
            <person name="Luo G."/>
            <person name="Jiang Y."/>
            <person name="Liu J."/>
            <person name="Wang Z."/>
            <person name="Sha Y."/>
            <person name="Zhang B."/>
            <person name="Wu H."/>
            <person name="Tang D."/>
            <person name="Shen Q."/>
            <person name="Xue P."/>
            <person name="Zou S."/>
            <person name="Wang X."/>
            <person name="Liu X."/>
            <person name="Wang F."/>
            <person name="Yang Y."/>
            <person name="An X."/>
            <person name="Dong Z."/>
            <person name="Zhang K."/>
            <person name="Zhang X."/>
            <person name="Luo M.C."/>
            <person name="Dvorak J."/>
            <person name="Tong Y."/>
            <person name="Wang J."/>
            <person name="Yang H."/>
            <person name="Li Z."/>
            <person name="Wang D."/>
            <person name="Zhang A."/>
            <person name="Wang J."/>
        </authorList>
    </citation>
    <scope>NUCLEOTIDE SEQUENCE</scope>
    <source>
        <strain evidence="4">cv. G1812</strain>
    </source>
</reference>
<dbReference type="PANTHER" id="PTHR33373">
    <property type="entry name" value="OS07G0479600 PROTEIN"/>
    <property type="match status" value="1"/>
</dbReference>
<name>A0A8R7R559_TRIUA</name>
<gene>
    <name evidence="3" type="primary">LOC125522735</name>
</gene>
<organism evidence="3 4">
    <name type="scientific">Triticum urartu</name>
    <name type="common">Red wild einkorn</name>
    <name type="synonym">Crithodium urartu</name>
    <dbReference type="NCBI Taxonomy" id="4572"/>
    <lineage>
        <taxon>Eukaryota</taxon>
        <taxon>Viridiplantae</taxon>
        <taxon>Streptophyta</taxon>
        <taxon>Embryophyta</taxon>
        <taxon>Tracheophyta</taxon>
        <taxon>Spermatophyta</taxon>
        <taxon>Magnoliopsida</taxon>
        <taxon>Liliopsida</taxon>
        <taxon>Poales</taxon>
        <taxon>Poaceae</taxon>
        <taxon>BOP clade</taxon>
        <taxon>Pooideae</taxon>
        <taxon>Triticodae</taxon>
        <taxon>Triticeae</taxon>
        <taxon>Triticinae</taxon>
        <taxon>Triticum</taxon>
    </lineage>
</organism>
<evidence type="ECO:0000259" key="2">
    <source>
        <dbReference type="Pfam" id="PF13259"/>
    </source>
</evidence>
<evidence type="ECO:0000313" key="3">
    <source>
        <dbReference type="EnsemblPlants" id="TuG1812G0700004105.01.T01"/>
    </source>
</evidence>
<evidence type="ECO:0000256" key="1">
    <source>
        <dbReference type="SAM" id="MobiDB-lite"/>
    </source>
</evidence>
<dbReference type="PANTHER" id="PTHR33373:SF12">
    <property type="entry name" value="DUF4050 DOMAIN-CONTAINING PROTEIN"/>
    <property type="match status" value="1"/>
</dbReference>
<sequence length="244" mass="26840">MFLQSQPTTESYSRFLLPQLLAPATSPFLLLLPSSSTRAPRWGLGFAPALHRRDDHGRAGPHRLGCYAARLQVPLLLGAPPRRLHGSRSCLGCCGCAKPAPITAVDEPSKGLRIQGRSIRKTNLSEGFWSTSAHGIGNSTLRSQRSMSSISTAPQSSDQHGAGSSSNPNEFVNQGLVQWNQTRQQWVGNKKCKSRLEKTQEPKISWNTTYESLLGSNKLFYQPIPLAEMVDLLVDVWEQEGLYG</sequence>
<dbReference type="Proteomes" id="UP000015106">
    <property type="component" value="Chromosome 7"/>
</dbReference>
<proteinExistence type="predicted"/>
<keyword evidence="4" id="KW-1185">Reference proteome</keyword>